<evidence type="ECO:0000256" key="6">
    <source>
        <dbReference type="SAM" id="MobiDB-lite"/>
    </source>
</evidence>
<evidence type="ECO:0000256" key="5">
    <source>
        <dbReference type="ARBA" id="ARBA00023163"/>
    </source>
</evidence>
<dbReference type="Gene3D" id="3.30.1380.20">
    <property type="entry name" value="Trafficking protein particle complex subunit 3"/>
    <property type="match status" value="1"/>
</dbReference>
<dbReference type="InterPro" id="IPR004096">
    <property type="entry name" value="V4R"/>
</dbReference>
<evidence type="ECO:0000256" key="4">
    <source>
        <dbReference type="ARBA" id="ARBA00023125"/>
    </source>
</evidence>
<dbReference type="InterPro" id="IPR027417">
    <property type="entry name" value="P-loop_NTPase"/>
</dbReference>
<dbReference type="PROSITE" id="PS00688">
    <property type="entry name" value="SIGMA54_INTERACT_3"/>
    <property type="match status" value="1"/>
</dbReference>
<dbReference type="Gene3D" id="1.10.8.60">
    <property type="match status" value="1"/>
</dbReference>
<dbReference type="InterPro" id="IPR003593">
    <property type="entry name" value="AAA+_ATPase"/>
</dbReference>
<keyword evidence="5" id="KW-0804">Transcription</keyword>
<dbReference type="Gene3D" id="3.40.50.300">
    <property type="entry name" value="P-loop containing nucleotide triphosphate hydrolases"/>
    <property type="match status" value="1"/>
</dbReference>
<dbReference type="InterPro" id="IPR010523">
    <property type="entry name" value="XylR_N"/>
</dbReference>
<dbReference type="SUPFAM" id="SSF111126">
    <property type="entry name" value="Ligand-binding domain in the NO signalling and Golgi transport"/>
    <property type="match status" value="1"/>
</dbReference>
<evidence type="ECO:0000313" key="8">
    <source>
        <dbReference type="EMBL" id="ACD94640.1"/>
    </source>
</evidence>
<dbReference type="InterPro" id="IPR024096">
    <property type="entry name" value="NO_sig/Golgi_transp_ligand-bd"/>
</dbReference>
<protein>
    <submittedName>
        <fullName evidence="8">Sigma54 specific transcriptional regulator, Fis family</fullName>
    </submittedName>
</protein>
<dbReference type="InterPro" id="IPR058031">
    <property type="entry name" value="AAA_lid_NorR"/>
</dbReference>
<keyword evidence="1" id="KW-0547">Nucleotide-binding</keyword>
<dbReference type="SUPFAM" id="SSF52540">
    <property type="entry name" value="P-loop containing nucleoside triphosphate hydrolases"/>
    <property type="match status" value="1"/>
</dbReference>
<gene>
    <name evidence="8" type="ordered locus">Glov_0917</name>
</gene>
<sequence>MKIADMDLREMLSFNPEGGIIHLLGERVLIHNANVSGLLKKELIDSLGVFTARCILTRLGFANGWQTAKNLEQHAPDVWKESRKYAGAKLHSLTGFNNVTLNTRTDGSDGKSLIESVWHDCYEAEQHLLHFGRSEEPACWREVAFASGFASYVEGREVYFIEDQCRAMGHDTCHVTARYKENWGSELEPYLRYYRMESSAAIMRELNEKLISVEKRLRKKEEHFAFLEGATTPTLVMSRSRAMKNVVDMAWRVAKVDSSVLVTGESGSGKELMARFIHDQSPRAAQPFIAVNCGALTETLLESELFGHAKGSFTGADRDRPGLFEAAAGGTLFLDEIGEVSPAMQVKLLRALQEREVRRVGENKSRKIDVRVVTATNRNLADEIAQGRFRQDLYYRLRVIELQVPPLRERNEDILPLTRMFLAKLVKQMKLQITGFTSKAAAQFLRYSWPGNVRELQNAVEYAVAMCQGAQIDVDDLPCDLRALSLRPVVSDCIRPLEEIERDYIIGVLRALGGNKVLAASELNIGLATLYRKLKEYEAQGAISLDELGSQTGSTPSAKCKSQRPEPA</sequence>
<organism evidence="8 9">
    <name type="scientific">Trichlorobacter lovleyi (strain ATCC BAA-1151 / DSM 17278 / SZ)</name>
    <name type="common">Geobacter lovleyi</name>
    <dbReference type="NCBI Taxonomy" id="398767"/>
    <lineage>
        <taxon>Bacteria</taxon>
        <taxon>Pseudomonadati</taxon>
        <taxon>Thermodesulfobacteriota</taxon>
        <taxon>Desulfuromonadia</taxon>
        <taxon>Geobacterales</taxon>
        <taxon>Geobacteraceae</taxon>
        <taxon>Trichlorobacter</taxon>
    </lineage>
</organism>
<evidence type="ECO:0000256" key="2">
    <source>
        <dbReference type="ARBA" id="ARBA00022840"/>
    </source>
</evidence>
<keyword evidence="2" id="KW-0067">ATP-binding</keyword>
<dbReference type="Pfam" id="PF02954">
    <property type="entry name" value="HTH_8"/>
    <property type="match status" value="1"/>
</dbReference>
<dbReference type="RefSeq" id="WP_012468990.1">
    <property type="nucleotide sequence ID" value="NC_010814.1"/>
</dbReference>
<dbReference type="PROSITE" id="PS00676">
    <property type="entry name" value="SIGMA54_INTERACT_2"/>
    <property type="match status" value="1"/>
</dbReference>
<dbReference type="KEGG" id="glo:Glov_0917"/>
<dbReference type="InterPro" id="IPR002078">
    <property type="entry name" value="Sigma_54_int"/>
</dbReference>
<dbReference type="STRING" id="398767.Glov_0917"/>
<dbReference type="SUPFAM" id="SSF46689">
    <property type="entry name" value="Homeodomain-like"/>
    <property type="match status" value="1"/>
</dbReference>
<dbReference type="PROSITE" id="PS50045">
    <property type="entry name" value="SIGMA54_INTERACT_4"/>
    <property type="match status" value="1"/>
</dbReference>
<evidence type="ECO:0000259" key="7">
    <source>
        <dbReference type="PROSITE" id="PS50045"/>
    </source>
</evidence>
<keyword evidence="4" id="KW-0238">DNA-binding</keyword>
<keyword evidence="3" id="KW-0805">Transcription regulation</keyword>
<dbReference type="CDD" id="cd00009">
    <property type="entry name" value="AAA"/>
    <property type="match status" value="1"/>
</dbReference>
<reference evidence="8 9" key="1">
    <citation type="submission" date="2008-05" db="EMBL/GenBank/DDBJ databases">
        <title>Complete sequence of chromosome of Geobacter lovleyi SZ.</title>
        <authorList>
            <consortium name="US DOE Joint Genome Institute"/>
            <person name="Lucas S."/>
            <person name="Copeland A."/>
            <person name="Lapidus A."/>
            <person name="Glavina del Rio T."/>
            <person name="Dalin E."/>
            <person name="Tice H."/>
            <person name="Bruce D."/>
            <person name="Goodwin L."/>
            <person name="Pitluck S."/>
            <person name="Chertkov O."/>
            <person name="Meincke L."/>
            <person name="Brettin T."/>
            <person name="Detter J.C."/>
            <person name="Han C."/>
            <person name="Tapia R."/>
            <person name="Kuske C.R."/>
            <person name="Schmutz J."/>
            <person name="Larimer F."/>
            <person name="Land M."/>
            <person name="Hauser L."/>
            <person name="Kyrpides N."/>
            <person name="Mikhailova N."/>
            <person name="Sung Y."/>
            <person name="Fletcher K.E."/>
            <person name="Ritalahti K.M."/>
            <person name="Loeffler F.E."/>
            <person name="Richardson P."/>
        </authorList>
    </citation>
    <scope>NUCLEOTIDE SEQUENCE [LARGE SCALE GENOMIC DNA]</scope>
    <source>
        <strain evidence="9">ATCC BAA-1151 / DSM 17278 / SZ</strain>
    </source>
</reference>
<feature type="region of interest" description="Disordered" evidence="6">
    <location>
        <begin position="548"/>
        <end position="568"/>
    </location>
</feature>
<feature type="domain" description="Sigma-54 factor interaction" evidence="7">
    <location>
        <begin position="236"/>
        <end position="465"/>
    </location>
</feature>
<dbReference type="InterPro" id="IPR009057">
    <property type="entry name" value="Homeodomain-like_sf"/>
</dbReference>
<dbReference type="InterPro" id="IPR025944">
    <property type="entry name" value="Sigma_54_int_dom_CS"/>
</dbReference>
<dbReference type="InterPro" id="IPR002197">
    <property type="entry name" value="HTH_Fis"/>
</dbReference>
<dbReference type="EMBL" id="CP001089">
    <property type="protein sequence ID" value="ACD94640.1"/>
    <property type="molecule type" value="Genomic_DNA"/>
</dbReference>
<dbReference type="OrthoDB" id="9814761at2"/>
<evidence type="ECO:0000256" key="1">
    <source>
        <dbReference type="ARBA" id="ARBA00022741"/>
    </source>
</evidence>
<dbReference type="GO" id="GO:0043565">
    <property type="term" value="F:sequence-specific DNA binding"/>
    <property type="evidence" value="ECO:0007669"/>
    <property type="project" value="InterPro"/>
</dbReference>
<dbReference type="AlphaFoldDB" id="B3E5G9"/>
<dbReference type="SMART" id="SM00382">
    <property type="entry name" value="AAA"/>
    <property type="match status" value="1"/>
</dbReference>
<dbReference type="GO" id="GO:0006355">
    <property type="term" value="P:regulation of DNA-templated transcription"/>
    <property type="evidence" value="ECO:0007669"/>
    <property type="project" value="InterPro"/>
</dbReference>
<dbReference type="Pfam" id="PF25601">
    <property type="entry name" value="AAA_lid_14"/>
    <property type="match status" value="1"/>
</dbReference>
<dbReference type="Gene3D" id="1.10.10.60">
    <property type="entry name" value="Homeodomain-like"/>
    <property type="match status" value="1"/>
</dbReference>
<dbReference type="eggNOG" id="COG3829">
    <property type="taxonomic scope" value="Bacteria"/>
</dbReference>
<evidence type="ECO:0000313" key="9">
    <source>
        <dbReference type="Proteomes" id="UP000002420"/>
    </source>
</evidence>
<dbReference type="Pfam" id="PF02830">
    <property type="entry name" value="V4R"/>
    <property type="match status" value="1"/>
</dbReference>
<dbReference type="PANTHER" id="PTHR32071">
    <property type="entry name" value="TRANSCRIPTIONAL REGULATORY PROTEIN"/>
    <property type="match status" value="1"/>
</dbReference>
<dbReference type="GO" id="GO:0005524">
    <property type="term" value="F:ATP binding"/>
    <property type="evidence" value="ECO:0007669"/>
    <property type="project" value="UniProtKB-KW"/>
</dbReference>
<dbReference type="HOGENOM" id="CLU_000445_119_2_7"/>
<dbReference type="InterPro" id="IPR025662">
    <property type="entry name" value="Sigma_54_int_dom_ATP-bd_1"/>
</dbReference>
<dbReference type="PROSITE" id="PS00675">
    <property type="entry name" value="SIGMA54_INTERACT_1"/>
    <property type="match status" value="1"/>
</dbReference>
<dbReference type="InterPro" id="IPR025943">
    <property type="entry name" value="Sigma_54_int_dom_ATP-bd_2"/>
</dbReference>
<dbReference type="FunFam" id="3.40.50.300:FF:000006">
    <property type="entry name" value="DNA-binding transcriptional regulator NtrC"/>
    <property type="match status" value="1"/>
</dbReference>
<proteinExistence type="predicted"/>
<accession>B3E5G9</accession>
<evidence type="ECO:0000256" key="3">
    <source>
        <dbReference type="ARBA" id="ARBA00023015"/>
    </source>
</evidence>
<dbReference type="Pfam" id="PF00158">
    <property type="entry name" value="Sigma54_activat"/>
    <property type="match status" value="1"/>
</dbReference>
<dbReference type="Proteomes" id="UP000002420">
    <property type="component" value="Chromosome"/>
</dbReference>
<keyword evidence="9" id="KW-1185">Reference proteome</keyword>
<dbReference type="Pfam" id="PF06505">
    <property type="entry name" value="XylR_N"/>
    <property type="match status" value="1"/>
</dbReference>
<dbReference type="SMART" id="SM00989">
    <property type="entry name" value="V4R"/>
    <property type="match status" value="1"/>
</dbReference>
<name>B3E5G9_TRIL1</name>